<evidence type="ECO:0000313" key="1">
    <source>
        <dbReference type="EMBL" id="CUS41122.1"/>
    </source>
</evidence>
<sequence length="104" mass="11919">MMTRRLTPEEFAATRINPQRVNSGQPVPHLWQYVEAIPVADFCGFDCRTGAVTHVYRMNDQYEHILVNSEFMGVAMVIVVDLVQQDIYGHFLLDINPPNTEIPE</sequence>
<protein>
    <submittedName>
        <fullName evidence="1">Uncharacterized protein</fullName>
    </submittedName>
</protein>
<dbReference type="AlphaFoldDB" id="A0A161KDR4"/>
<accession>A0A161KDR4</accession>
<reference evidence="1" key="1">
    <citation type="submission" date="2015-10" db="EMBL/GenBank/DDBJ databases">
        <authorList>
            <person name="Gilbert D.G."/>
        </authorList>
    </citation>
    <scope>NUCLEOTIDE SEQUENCE</scope>
</reference>
<dbReference type="EMBL" id="CZQC01000036">
    <property type="protein sequence ID" value="CUS41122.1"/>
    <property type="molecule type" value="Genomic_DNA"/>
</dbReference>
<organism evidence="1">
    <name type="scientific">hydrothermal vent metagenome</name>
    <dbReference type="NCBI Taxonomy" id="652676"/>
    <lineage>
        <taxon>unclassified sequences</taxon>
        <taxon>metagenomes</taxon>
        <taxon>ecological metagenomes</taxon>
    </lineage>
</organism>
<proteinExistence type="predicted"/>
<gene>
    <name evidence="1" type="ORF">MGWOODY_Tha681</name>
</gene>
<name>A0A161KDR4_9ZZZZ</name>